<proteinExistence type="predicted"/>
<dbReference type="SUPFAM" id="SSF55811">
    <property type="entry name" value="Nudix"/>
    <property type="match status" value="1"/>
</dbReference>
<comment type="caution">
    <text evidence="1">The sequence shown here is derived from an EMBL/GenBank/DDBJ whole genome shotgun (WGS) entry which is preliminary data.</text>
</comment>
<dbReference type="Gene3D" id="3.90.79.10">
    <property type="entry name" value="Nucleoside Triphosphate Pyrophosphohydrolase"/>
    <property type="match status" value="1"/>
</dbReference>
<feature type="non-terminal residue" evidence="1">
    <location>
        <position position="385"/>
    </location>
</feature>
<dbReference type="InterPro" id="IPR039989">
    <property type="entry name" value="NUDT9"/>
</dbReference>
<dbReference type="PANTHER" id="PTHR13030:SF8">
    <property type="entry name" value="ADP-RIBOSE PYROPHOSPHATASE, MITOCHONDRIAL"/>
    <property type="match status" value="1"/>
</dbReference>
<evidence type="ECO:0000313" key="2">
    <source>
        <dbReference type="Proteomes" id="UP000676336"/>
    </source>
</evidence>
<reference evidence="1" key="1">
    <citation type="submission" date="2021-02" db="EMBL/GenBank/DDBJ databases">
        <authorList>
            <person name="Nowell W R."/>
        </authorList>
    </citation>
    <scope>NUCLEOTIDE SEQUENCE</scope>
</reference>
<dbReference type="AlphaFoldDB" id="A0A8S3FEP3"/>
<protein>
    <submittedName>
        <fullName evidence="1">Uncharacterized protein</fullName>
    </submittedName>
</protein>
<dbReference type="InterPro" id="IPR015797">
    <property type="entry name" value="NUDIX_hydrolase-like_dom_sf"/>
</dbReference>
<dbReference type="GO" id="GO:0047631">
    <property type="term" value="F:ADP-ribose diphosphatase activity"/>
    <property type="evidence" value="ECO:0007669"/>
    <property type="project" value="InterPro"/>
</dbReference>
<organism evidence="1 2">
    <name type="scientific">Rotaria magnacalcarata</name>
    <dbReference type="NCBI Taxonomy" id="392030"/>
    <lineage>
        <taxon>Eukaryota</taxon>
        <taxon>Metazoa</taxon>
        <taxon>Spiralia</taxon>
        <taxon>Gnathifera</taxon>
        <taxon>Rotifera</taxon>
        <taxon>Eurotatoria</taxon>
        <taxon>Bdelloidea</taxon>
        <taxon>Philodinida</taxon>
        <taxon>Philodinidae</taxon>
        <taxon>Rotaria</taxon>
    </lineage>
</organism>
<dbReference type="EMBL" id="CAJOBI010259249">
    <property type="protein sequence ID" value="CAF5118884.1"/>
    <property type="molecule type" value="Genomic_DNA"/>
</dbReference>
<dbReference type="Proteomes" id="UP000676336">
    <property type="component" value="Unassembled WGS sequence"/>
</dbReference>
<sequence length="385" mass="44685">MNLSGQKPSIVDVQQCSSRMFKNENTNKINMKSSNQLKINIFDKFEFCRQFLKFQSTKKTIKRWQPKLTSEEKFLFDQEEILSAYQHIIANSCGKSGHRQQNSLLPIHRFCREGIYPKTSIQRQQITGDQVPWTINLPNYNPPHYTNSSLSNSTNEIDPEVISSRFMWNTFDTNYNIDRRTANPIGSYVIDTKGYPLNPLGRTGLCGRGDLKRWAVNYQTHLVIMCSTNEIKSGKEIFQYIMKKPKNDDYYRLPSTSTTGANMSAIEKTLKPFLLNIYQTWNNLDSNRNEMKINEIIEHLTFVSTAYVDDPKNTDNAWLETSICCYIQTDLSKNISSNPAIDLNRLFPVLSSNEKTSYTWHQVTRTSKVLESERDVIRLIAKRYN</sequence>
<dbReference type="PANTHER" id="PTHR13030">
    <property type="entry name" value="NUDIX HYDROLASE"/>
    <property type="match status" value="1"/>
</dbReference>
<name>A0A8S3FEP3_9BILA</name>
<accession>A0A8S3FEP3</accession>
<dbReference type="Pfam" id="PF25969">
    <property type="entry name" value="NUDT9_N"/>
    <property type="match status" value="1"/>
</dbReference>
<gene>
    <name evidence="1" type="ORF">SMN809_LOCUS62424</name>
</gene>
<evidence type="ECO:0000313" key="1">
    <source>
        <dbReference type="EMBL" id="CAF5118884.1"/>
    </source>
</evidence>